<sequence length="109" mass="12316">MIKEWTIEDLDQRLQEKKQAAMYLYTPMCGTCKLAGKMLEVTAAAISDTEIGKADLNYVEPLAERYQIESVPCLLLFKDGELVQKMYKFESVPTIFEAFGDLSAQPANQ</sequence>
<protein>
    <submittedName>
        <fullName evidence="2">Thioredoxin</fullName>
    </submittedName>
</protein>
<dbReference type="Gene3D" id="3.40.30.10">
    <property type="entry name" value="Glutaredoxin"/>
    <property type="match status" value="1"/>
</dbReference>
<dbReference type="InterPro" id="IPR036249">
    <property type="entry name" value="Thioredoxin-like_sf"/>
</dbReference>
<accession>A0A0B5ATQ4</accession>
<keyword evidence="3" id="KW-1185">Reference proteome</keyword>
<dbReference type="CDD" id="cd02947">
    <property type="entry name" value="TRX_family"/>
    <property type="match status" value="1"/>
</dbReference>
<evidence type="ECO:0000313" key="3">
    <source>
        <dbReference type="Proteomes" id="UP000031449"/>
    </source>
</evidence>
<name>A0A0B5ATQ4_9BACL</name>
<evidence type="ECO:0000259" key="1">
    <source>
        <dbReference type="Pfam" id="PF00085"/>
    </source>
</evidence>
<dbReference type="Proteomes" id="UP000031449">
    <property type="component" value="Chromosome"/>
</dbReference>
<dbReference type="Pfam" id="PF00085">
    <property type="entry name" value="Thioredoxin"/>
    <property type="match status" value="1"/>
</dbReference>
<dbReference type="STRING" id="1508404.JMA_26360"/>
<gene>
    <name evidence="2" type="ORF">JMA_26360</name>
</gene>
<dbReference type="BioCyc" id="JESP1508404:G14D9-11916-MONOMER"/>
<dbReference type="EMBL" id="CP009416">
    <property type="protein sequence ID" value="AJD91953.1"/>
    <property type="molecule type" value="Genomic_DNA"/>
</dbReference>
<feature type="domain" description="Thioredoxin" evidence="1">
    <location>
        <begin position="6"/>
        <end position="86"/>
    </location>
</feature>
<dbReference type="AlphaFoldDB" id="A0A0B5ATQ4"/>
<dbReference type="SUPFAM" id="SSF52833">
    <property type="entry name" value="Thioredoxin-like"/>
    <property type="match status" value="1"/>
</dbReference>
<evidence type="ECO:0000313" key="2">
    <source>
        <dbReference type="EMBL" id="AJD91953.1"/>
    </source>
</evidence>
<reference evidence="2 3" key="1">
    <citation type="submission" date="2014-08" db="EMBL/GenBank/DDBJ databases">
        <title>Complete genome of a marine bacteria Jeotgalibacillus malaysiensis.</title>
        <authorList>
            <person name="Yaakop A.S."/>
            <person name="Chan K.-G."/>
            <person name="Goh K.M."/>
        </authorList>
    </citation>
    <scope>NUCLEOTIDE SEQUENCE [LARGE SCALE GENOMIC DNA]</scope>
    <source>
        <strain evidence="2 3">D5</strain>
    </source>
</reference>
<proteinExistence type="predicted"/>
<dbReference type="InterPro" id="IPR013766">
    <property type="entry name" value="Thioredoxin_domain"/>
</dbReference>
<dbReference type="HOGENOM" id="CLU_090389_17_1_9"/>
<dbReference type="KEGG" id="jeo:JMA_26360"/>
<organism evidence="2 3">
    <name type="scientific">Jeotgalibacillus malaysiensis</name>
    <dbReference type="NCBI Taxonomy" id="1508404"/>
    <lineage>
        <taxon>Bacteria</taxon>
        <taxon>Bacillati</taxon>
        <taxon>Bacillota</taxon>
        <taxon>Bacilli</taxon>
        <taxon>Bacillales</taxon>
        <taxon>Caryophanaceae</taxon>
        <taxon>Jeotgalibacillus</taxon>
    </lineage>
</organism>